<dbReference type="Proteomes" id="UP001056429">
    <property type="component" value="Unassembled WGS sequence"/>
</dbReference>
<reference evidence="3" key="2">
    <citation type="submission" date="2021-04" db="EMBL/GenBank/DDBJ databases">
        <authorList>
            <person name="Dong X."/>
        </authorList>
    </citation>
    <scope>NUCLEOTIDE SEQUENCE</scope>
    <source>
        <strain evidence="3">ZWT</strain>
    </source>
</reference>
<dbReference type="InterPro" id="IPR011053">
    <property type="entry name" value="Single_hybrid_motif"/>
</dbReference>
<dbReference type="InterPro" id="IPR050709">
    <property type="entry name" value="Biotin_Carboxyl_Carrier/Decarb"/>
</dbReference>
<gene>
    <name evidence="3" type="ORF">KDK92_20075</name>
</gene>
<dbReference type="PROSITE" id="PS50968">
    <property type="entry name" value="BIOTINYL_LIPOYL"/>
    <property type="match status" value="1"/>
</dbReference>
<reference evidence="3" key="1">
    <citation type="journal article" date="2021" name="mSystems">
        <title>Bacteria and Archaea Synergistically Convert Glycine Betaine to Biogenic Methane in the Formosa Cold Seep of the South China Sea.</title>
        <authorList>
            <person name="Li L."/>
            <person name="Zhang W."/>
            <person name="Zhang S."/>
            <person name="Song L."/>
            <person name="Sun Q."/>
            <person name="Zhang H."/>
            <person name="Xiang H."/>
            <person name="Dong X."/>
        </authorList>
    </citation>
    <scope>NUCLEOTIDE SEQUENCE</scope>
    <source>
        <strain evidence="3">ZWT</strain>
    </source>
</reference>
<proteinExistence type="predicted"/>
<evidence type="ECO:0000313" key="3">
    <source>
        <dbReference type="EMBL" id="MCM1992041.1"/>
    </source>
</evidence>
<name>A0A9J6P808_9CLOT</name>
<dbReference type="InterPro" id="IPR001882">
    <property type="entry name" value="Biotin_BS"/>
</dbReference>
<organism evidence="3 4">
    <name type="scientific">Oceanirhabdus seepicola</name>
    <dbReference type="NCBI Taxonomy" id="2828781"/>
    <lineage>
        <taxon>Bacteria</taxon>
        <taxon>Bacillati</taxon>
        <taxon>Bacillota</taxon>
        <taxon>Clostridia</taxon>
        <taxon>Eubacteriales</taxon>
        <taxon>Clostridiaceae</taxon>
        <taxon>Oceanirhabdus</taxon>
    </lineage>
</organism>
<dbReference type="CDD" id="cd06850">
    <property type="entry name" value="biotinyl_domain"/>
    <property type="match status" value="1"/>
</dbReference>
<evidence type="ECO:0000259" key="2">
    <source>
        <dbReference type="PROSITE" id="PS50968"/>
    </source>
</evidence>
<dbReference type="FunFam" id="2.40.50.100:FF:000003">
    <property type="entry name" value="Acetyl-CoA carboxylase biotin carboxyl carrier protein"/>
    <property type="match status" value="1"/>
</dbReference>
<accession>A0A9J6P808</accession>
<dbReference type="PROSITE" id="PS00188">
    <property type="entry name" value="BIOTIN"/>
    <property type="match status" value="1"/>
</dbReference>
<dbReference type="InterPro" id="IPR000089">
    <property type="entry name" value="Biotin_lipoyl"/>
</dbReference>
<dbReference type="PANTHER" id="PTHR45266:SF3">
    <property type="entry name" value="OXALOACETATE DECARBOXYLASE ALPHA CHAIN"/>
    <property type="match status" value="1"/>
</dbReference>
<dbReference type="AlphaFoldDB" id="A0A9J6P808"/>
<dbReference type="Gene3D" id="2.40.50.100">
    <property type="match status" value="1"/>
</dbReference>
<feature type="domain" description="Lipoyl-binding" evidence="2">
    <location>
        <begin position="51"/>
        <end position="126"/>
    </location>
</feature>
<keyword evidence="4" id="KW-1185">Reference proteome</keyword>
<protein>
    <submittedName>
        <fullName evidence="3">Biotin/lipoyl-binding protein</fullName>
    </submittedName>
</protein>
<evidence type="ECO:0000256" key="1">
    <source>
        <dbReference type="ARBA" id="ARBA00023267"/>
    </source>
</evidence>
<evidence type="ECO:0000313" key="4">
    <source>
        <dbReference type="Proteomes" id="UP001056429"/>
    </source>
</evidence>
<dbReference type="Pfam" id="PF00364">
    <property type="entry name" value="Biotin_lipoyl"/>
    <property type="match status" value="1"/>
</dbReference>
<dbReference type="SUPFAM" id="SSF51230">
    <property type="entry name" value="Single hybrid motif"/>
    <property type="match status" value="1"/>
</dbReference>
<dbReference type="EMBL" id="JAGSOJ010000005">
    <property type="protein sequence ID" value="MCM1992041.1"/>
    <property type="molecule type" value="Genomic_DNA"/>
</dbReference>
<comment type="caution">
    <text evidence="3">The sequence shown here is derived from an EMBL/GenBank/DDBJ whole genome shotgun (WGS) entry which is preliminary data.</text>
</comment>
<dbReference type="PANTHER" id="PTHR45266">
    <property type="entry name" value="OXALOACETATE DECARBOXYLASE ALPHA CHAIN"/>
    <property type="match status" value="1"/>
</dbReference>
<sequence>MKKYVVTVNGNRYEVEVDEVKGEFPTSTQVAAPVEKQVSAKTISTPKAAPKAAAKAGEKIEAPMPGTILKVNVKEGDSFKEGDVLFILEAMKMENEIKAQKDGKVVQMITSPSSQVNTGDALAVIE</sequence>
<keyword evidence="1" id="KW-0092">Biotin</keyword>
<dbReference type="RefSeq" id="WP_250861186.1">
    <property type="nucleotide sequence ID" value="NZ_JAGSOJ010000005.1"/>
</dbReference>